<reference evidence="1" key="1">
    <citation type="submission" date="2015-04" db="EMBL/GenBank/DDBJ databases">
        <authorList>
            <consortium name="Pathogen Informatics"/>
        </authorList>
    </citation>
    <scope>NUCLEOTIDE SEQUENCE [LARGE SCALE GENOMIC DNA]</scope>
    <source>
        <strain evidence="1">8A</strain>
    </source>
</reference>
<name>A0A1J1GP06_PLAGA</name>
<evidence type="ECO:0000313" key="2">
    <source>
        <dbReference type="Proteomes" id="UP000220797"/>
    </source>
</evidence>
<protein>
    <recommendedName>
        <fullName evidence="3">CLAMP domain-containing protein</fullName>
    </recommendedName>
</protein>
<keyword evidence="2" id="KW-1185">Reference proteome</keyword>
<organism evidence="1 2">
    <name type="scientific">Plasmodium gallinaceum</name>
    <dbReference type="NCBI Taxonomy" id="5849"/>
    <lineage>
        <taxon>Eukaryota</taxon>
        <taxon>Sar</taxon>
        <taxon>Alveolata</taxon>
        <taxon>Apicomplexa</taxon>
        <taxon>Aconoidasida</taxon>
        <taxon>Haemosporida</taxon>
        <taxon>Plasmodiidae</taxon>
        <taxon>Plasmodium</taxon>
        <taxon>Plasmodium (Haemamoeba)</taxon>
    </lineage>
</organism>
<dbReference type="OrthoDB" id="425082at2759"/>
<gene>
    <name evidence="1" type="ORF">PGAL8A_00173700</name>
</gene>
<dbReference type="OMA" id="FRNFFFY"/>
<evidence type="ECO:0008006" key="3">
    <source>
        <dbReference type="Google" id="ProtNLM"/>
    </source>
</evidence>
<dbReference type="Pfam" id="PF14769">
    <property type="entry name" value="CLAMP"/>
    <property type="match status" value="1"/>
</dbReference>
<dbReference type="EMBL" id="CVMV01000020">
    <property type="protein sequence ID" value="CRG94030.1"/>
    <property type="molecule type" value="Genomic_DNA"/>
</dbReference>
<proteinExistence type="predicted"/>
<evidence type="ECO:0000313" key="1">
    <source>
        <dbReference type="EMBL" id="CRG94030.1"/>
    </source>
</evidence>
<sequence>MSLKNEDEKNKTEFFVCADINKKKMRKIIISTDKKKQKKLLIKSLHINFNMNKNEKNKKEKLMISIDNFLPKELNNESINIKKNKNEDEDLEYLHSLNTLKKQKMMKIVCDFFYNILIFCINKNLSLVEISTFLSIKKYIFFKFVNSCQNIINLFLEFKKIMLKHSINRIPYYVKVFSYSSLDLLIRYSFKTFFKNFSFYKFIFNPSYKIYFECIDNNSTICEEKDFNKNDDAIPYNLNTPDNINYIKDLIRLNVGSISNLKQKEINKDSPIKEIQKYLYKFNIKNDYIVFEINEFKKDKNLQRIFNDMKNNNDQIHSMNDKKKSELQHEKSINKDKLIKRVDNLYNDLERRIVSNLNQLLNNEK</sequence>
<dbReference type="InterPro" id="IPR032727">
    <property type="entry name" value="CLAMP"/>
</dbReference>
<dbReference type="PANTHER" id="PTHR28457">
    <property type="entry name" value="COILED-COIL DOMAIN-CONTAINING PROTEIN 189"/>
    <property type="match status" value="1"/>
</dbReference>
<dbReference type="PANTHER" id="PTHR28457:SF1">
    <property type="entry name" value="CILIA- AND FLAGELLA-ASSOCIATED PROTEIN 119"/>
    <property type="match status" value="1"/>
</dbReference>
<dbReference type="RefSeq" id="XP_028526851.1">
    <property type="nucleotide sequence ID" value="XM_028670061.1"/>
</dbReference>
<dbReference type="GeneID" id="39730264"/>
<comment type="caution">
    <text evidence="1">The sequence shown here is derived from an EMBL/GenBank/DDBJ whole genome shotgun (WGS) entry which is preliminary data.</text>
</comment>
<accession>A0A1J1GP06</accession>
<dbReference type="VEuPathDB" id="PlasmoDB:PGAL8A_00173700"/>
<dbReference type="Proteomes" id="UP000220797">
    <property type="component" value="Unassembled WGS sequence"/>
</dbReference>
<dbReference type="AlphaFoldDB" id="A0A1J1GP06"/>